<name>A0ABQ5E881_9ASTR</name>
<comment type="caution">
    <text evidence="1">The sequence shown here is derived from an EMBL/GenBank/DDBJ whole genome shotgun (WGS) entry which is preliminary data.</text>
</comment>
<proteinExistence type="predicted"/>
<keyword evidence="2" id="KW-1185">Reference proteome</keyword>
<sequence length="181" mass="20169">MNLASSSRDMGMSSSSSVRITATFSGECNGFLKRHRLEIRFRVGKKARISPRSRLKRPGGKNRLMKAVRSSSHISIVPSLTSSSYVFASPVVTFNGKFVCGFRNGDCGTGSQSDNTVGSPHGFIIHGIEILKGNEKVMEVIDVENWRLDNSQVLRWIVSLFEWNSFVLSTKSSIQSTFRFR</sequence>
<evidence type="ECO:0000313" key="1">
    <source>
        <dbReference type="EMBL" id="GJT47085.1"/>
    </source>
</evidence>
<reference evidence="1" key="1">
    <citation type="journal article" date="2022" name="Int. J. Mol. Sci.">
        <title>Draft Genome of Tanacetum Coccineum: Genomic Comparison of Closely Related Tanacetum-Family Plants.</title>
        <authorList>
            <person name="Yamashiro T."/>
            <person name="Shiraishi A."/>
            <person name="Nakayama K."/>
            <person name="Satake H."/>
        </authorList>
    </citation>
    <scope>NUCLEOTIDE SEQUENCE</scope>
</reference>
<reference evidence="1" key="2">
    <citation type="submission" date="2022-01" db="EMBL/GenBank/DDBJ databases">
        <authorList>
            <person name="Yamashiro T."/>
            <person name="Shiraishi A."/>
            <person name="Satake H."/>
            <person name="Nakayama K."/>
        </authorList>
    </citation>
    <scope>NUCLEOTIDE SEQUENCE</scope>
</reference>
<gene>
    <name evidence="1" type="ORF">Tco_0955800</name>
</gene>
<organism evidence="1 2">
    <name type="scientific">Tanacetum coccineum</name>
    <dbReference type="NCBI Taxonomy" id="301880"/>
    <lineage>
        <taxon>Eukaryota</taxon>
        <taxon>Viridiplantae</taxon>
        <taxon>Streptophyta</taxon>
        <taxon>Embryophyta</taxon>
        <taxon>Tracheophyta</taxon>
        <taxon>Spermatophyta</taxon>
        <taxon>Magnoliopsida</taxon>
        <taxon>eudicotyledons</taxon>
        <taxon>Gunneridae</taxon>
        <taxon>Pentapetalae</taxon>
        <taxon>asterids</taxon>
        <taxon>campanulids</taxon>
        <taxon>Asterales</taxon>
        <taxon>Asteraceae</taxon>
        <taxon>Asteroideae</taxon>
        <taxon>Anthemideae</taxon>
        <taxon>Anthemidinae</taxon>
        <taxon>Tanacetum</taxon>
    </lineage>
</organism>
<evidence type="ECO:0000313" key="2">
    <source>
        <dbReference type="Proteomes" id="UP001151760"/>
    </source>
</evidence>
<protein>
    <submittedName>
        <fullName evidence="1">Uncharacterized protein</fullName>
    </submittedName>
</protein>
<accession>A0ABQ5E881</accession>
<dbReference type="Proteomes" id="UP001151760">
    <property type="component" value="Unassembled WGS sequence"/>
</dbReference>
<dbReference type="EMBL" id="BQNB010016038">
    <property type="protein sequence ID" value="GJT47085.1"/>
    <property type="molecule type" value="Genomic_DNA"/>
</dbReference>